<dbReference type="SUPFAM" id="SSF109604">
    <property type="entry name" value="HD-domain/PDEase-like"/>
    <property type="match status" value="1"/>
</dbReference>
<feature type="domain" description="HD-GYP" evidence="1">
    <location>
        <begin position="18"/>
        <end position="213"/>
    </location>
</feature>
<evidence type="ECO:0000259" key="1">
    <source>
        <dbReference type="PROSITE" id="PS51832"/>
    </source>
</evidence>
<reference evidence="3" key="1">
    <citation type="journal article" date="2019" name="Int. J. Syst. Evol. Microbiol.">
        <title>The Global Catalogue of Microorganisms (GCM) 10K type strain sequencing project: providing services to taxonomists for standard genome sequencing and annotation.</title>
        <authorList>
            <consortium name="The Broad Institute Genomics Platform"/>
            <consortium name="The Broad Institute Genome Sequencing Center for Infectious Disease"/>
            <person name="Wu L."/>
            <person name="Ma J."/>
        </authorList>
    </citation>
    <scope>NUCLEOTIDE SEQUENCE [LARGE SCALE GENOMIC DNA]</scope>
    <source>
        <strain evidence="3">CCUG 36956</strain>
    </source>
</reference>
<accession>A0ABW2J696</accession>
<gene>
    <name evidence="2" type="ORF">ACFQO0_09750</name>
</gene>
<dbReference type="Gene3D" id="1.10.3210.10">
    <property type="entry name" value="Hypothetical protein af1432"/>
    <property type="match status" value="1"/>
</dbReference>
<dbReference type="EMBL" id="JBHTCC010000002">
    <property type="protein sequence ID" value="MFC7298719.1"/>
    <property type="molecule type" value="Genomic_DNA"/>
</dbReference>
<dbReference type="InterPro" id="IPR037522">
    <property type="entry name" value="HD_GYP_dom"/>
</dbReference>
<dbReference type="GO" id="GO:0016787">
    <property type="term" value="F:hydrolase activity"/>
    <property type="evidence" value="ECO:0007669"/>
    <property type="project" value="UniProtKB-KW"/>
</dbReference>
<proteinExistence type="predicted"/>
<name>A0ABW2J696_9BURK</name>
<sequence>MNILSRISNLFTDKSNTNRKDLLVSLLIMAWVVEARDPYTGGHLWRVSRFAHRLALELGMSETDAARIAIGGFLHDLGKVGIPDQILNKKDKLSEEEYDVIRTHPEIGWRMLANHPLAHIAEHAIRFHHETPDGKGYPTGIRGTDIPVEARIVGICDAFDAMTSTRPYRKGMPIEKALSIIESELGRQFDSIIGAKFVALGKLGHWNHVVGHTDQGIPLQVCGMCGPTVVLRKEQQAGEHVYCRSCATEFVTEQRDEVLGISPTGRNGRAQDLEPIADLKLIKRLLVGVAI</sequence>
<dbReference type="Proteomes" id="UP001596379">
    <property type="component" value="Unassembled WGS sequence"/>
</dbReference>
<dbReference type="CDD" id="cd00077">
    <property type="entry name" value="HDc"/>
    <property type="match status" value="1"/>
</dbReference>
<dbReference type="InterPro" id="IPR003607">
    <property type="entry name" value="HD/PDEase_dom"/>
</dbReference>
<dbReference type="PANTHER" id="PTHR43155">
    <property type="entry name" value="CYCLIC DI-GMP PHOSPHODIESTERASE PA4108-RELATED"/>
    <property type="match status" value="1"/>
</dbReference>
<protein>
    <submittedName>
        <fullName evidence="2">HD-GYP domain-containing protein</fullName>
        <ecNumber evidence="2">3.1.4.-</ecNumber>
    </submittedName>
</protein>
<dbReference type="RefSeq" id="WP_012078766.1">
    <property type="nucleotide sequence ID" value="NZ_JBHTCC010000002.1"/>
</dbReference>
<evidence type="ECO:0000313" key="3">
    <source>
        <dbReference type="Proteomes" id="UP001596379"/>
    </source>
</evidence>
<organism evidence="2 3">
    <name type="scientific">Herminiimonas aquatilis</name>
    <dbReference type="NCBI Taxonomy" id="345342"/>
    <lineage>
        <taxon>Bacteria</taxon>
        <taxon>Pseudomonadati</taxon>
        <taxon>Pseudomonadota</taxon>
        <taxon>Betaproteobacteria</taxon>
        <taxon>Burkholderiales</taxon>
        <taxon>Oxalobacteraceae</taxon>
        <taxon>Herminiimonas</taxon>
    </lineage>
</organism>
<evidence type="ECO:0000313" key="2">
    <source>
        <dbReference type="EMBL" id="MFC7298719.1"/>
    </source>
</evidence>
<comment type="caution">
    <text evidence="2">The sequence shown here is derived from an EMBL/GenBank/DDBJ whole genome shotgun (WGS) entry which is preliminary data.</text>
</comment>
<dbReference type="EC" id="3.1.4.-" evidence="2"/>
<dbReference type="SMART" id="SM00471">
    <property type="entry name" value="HDc"/>
    <property type="match status" value="1"/>
</dbReference>
<keyword evidence="3" id="KW-1185">Reference proteome</keyword>
<dbReference type="PROSITE" id="PS51832">
    <property type="entry name" value="HD_GYP"/>
    <property type="match status" value="1"/>
</dbReference>
<dbReference type="Pfam" id="PF13487">
    <property type="entry name" value="HD_5"/>
    <property type="match status" value="1"/>
</dbReference>
<keyword evidence="2" id="KW-0378">Hydrolase</keyword>
<dbReference type="PANTHER" id="PTHR43155:SF2">
    <property type="entry name" value="CYCLIC DI-GMP PHOSPHODIESTERASE PA4108"/>
    <property type="match status" value="1"/>
</dbReference>